<dbReference type="EMBL" id="CP095474">
    <property type="protein sequence ID" value="URN18532.1"/>
    <property type="molecule type" value="Genomic_DNA"/>
</dbReference>
<dbReference type="Proteomes" id="UP001056383">
    <property type="component" value="Chromosome"/>
</dbReference>
<gene>
    <name evidence="1" type="ORF">MW084_24135</name>
</gene>
<evidence type="ECO:0000313" key="1">
    <source>
        <dbReference type="EMBL" id="URN18532.1"/>
    </source>
</evidence>
<evidence type="ECO:0000313" key="2">
    <source>
        <dbReference type="Proteomes" id="UP001056383"/>
    </source>
</evidence>
<name>A0ABY4TIF4_9ACTN</name>
<keyword evidence="2" id="KW-1185">Reference proteome</keyword>
<protein>
    <submittedName>
        <fullName evidence="1">Uncharacterized protein</fullName>
    </submittedName>
</protein>
<reference evidence="1" key="1">
    <citation type="submission" date="2022-04" db="EMBL/GenBank/DDBJ databases">
        <title>Systematic whole-genome sequencing reveals an unexpected diversity among actinomycetoma pathogens and provides insights into their antibacterial susceptibilities.</title>
        <authorList>
            <person name="Watson A.K."/>
            <person name="Kepplinger B."/>
            <person name="Bakhiet S.M."/>
            <person name="Mhmoud N.A."/>
            <person name="Chapman J."/>
            <person name="Allenby N."/>
            <person name="Mickiewicz K."/>
            <person name="Goodfellow M."/>
            <person name="Fahal A.H."/>
            <person name="Errington J."/>
        </authorList>
    </citation>
    <scope>NUCLEOTIDE SEQUENCE</scope>
    <source>
        <strain evidence="1">SD 504</strain>
    </source>
</reference>
<proteinExistence type="predicted"/>
<sequence length="129" mass="14311">MVHPTVAPYGRLIWQDILSAPGQDTSRALGTGAWPMAEQERAVFTTLRRLPPCQITVLRAHRIGAGLWADPAHLHRSTAADLVLVHHDELGDNLAHLLHHCDHRIAGYPEMLRLHPSKSTCPGDRFSPL</sequence>
<accession>A0ABY4TIF4</accession>
<organism evidence="1 2">
    <name type="scientific">Streptomyces sudanensis</name>
    <dbReference type="NCBI Taxonomy" id="436397"/>
    <lineage>
        <taxon>Bacteria</taxon>
        <taxon>Bacillati</taxon>
        <taxon>Actinomycetota</taxon>
        <taxon>Actinomycetes</taxon>
        <taxon>Kitasatosporales</taxon>
        <taxon>Streptomycetaceae</taxon>
        <taxon>Streptomyces</taxon>
    </lineage>
</organism>
<dbReference type="RefSeq" id="WP_158684365.1">
    <property type="nucleotide sequence ID" value="NZ_CP095474.1"/>
</dbReference>